<evidence type="ECO:0000256" key="5">
    <source>
        <dbReference type="ARBA" id="ARBA00023002"/>
    </source>
</evidence>
<accession>A0ABU7MAC4</accession>
<name>A0ABU7MAC4_9ACTN</name>
<comment type="caution">
    <text evidence="8">The sequence shown here is derived from an EMBL/GenBank/DDBJ whole genome shotgun (WGS) entry which is preliminary data.</text>
</comment>
<evidence type="ECO:0000256" key="1">
    <source>
        <dbReference type="ARBA" id="ARBA00001974"/>
    </source>
</evidence>
<keyword evidence="9" id="KW-1185">Reference proteome</keyword>
<dbReference type="InterPro" id="IPR012951">
    <property type="entry name" value="BBE"/>
</dbReference>
<dbReference type="Pfam" id="PF08031">
    <property type="entry name" value="BBE"/>
    <property type="match status" value="1"/>
</dbReference>
<sequence>MTIQTTRPATHPDSPEGLEVRPQTSVLAELADRIAGDVLGPGDHGYDEARTGFNLLADHRPAVIAVPANRHDVIEVVRFAADEGLRVAIQATGHGPGSAADGALLINTSKMTDVSVDPAARTATVAAGAKWAPVLAQAQEHGLAPLLGSTTDVGVVGYTLGGGFGWLGRKYGLSSDAVRSFDIVTPDGNPLRVSATSHPDIFWALRGGGSGSLGVITDVVIDLFPVSTVYAGNLFYSAEDAPEVLRRFAEWAPQQSEDLTSAVTVMNFPPLDIVPEPFRGKTFTLVRGCWSGDVADGARVIDEWRQWKTPEVDLWAEMPFAAADAISMDPTDPLPAMVTTEWLDELPDAAIDIVVDRVRPKPGTLPLVLFAEIRHAGGAVARGAATSPNDRGREGTFLLELASMVPDPHVGLAVESALRLTRKALEPYVTGAAYLNFVEFDEKTARSATSFSEDNHRRLVAIKAALDPENRFCHGVALH</sequence>
<dbReference type="EMBL" id="JAZDUF010000002">
    <property type="protein sequence ID" value="MEE3850053.1"/>
    <property type="molecule type" value="Genomic_DNA"/>
</dbReference>
<keyword evidence="3" id="KW-0285">Flavoprotein</keyword>
<dbReference type="RefSeq" id="WP_330431741.1">
    <property type="nucleotide sequence ID" value="NZ_JAZDUF010000002.1"/>
</dbReference>
<dbReference type="InterPro" id="IPR006093">
    <property type="entry name" value="Oxy_OxRdtase_FAD_BS"/>
</dbReference>
<dbReference type="InterPro" id="IPR036318">
    <property type="entry name" value="FAD-bd_PCMH-like_sf"/>
</dbReference>
<dbReference type="Gene3D" id="3.30.43.10">
    <property type="entry name" value="Uridine Diphospho-n-acetylenolpyruvylglucosamine Reductase, domain 2"/>
    <property type="match status" value="1"/>
</dbReference>
<reference evidence="8 9" key="1">
    <citation type="submission" date="2024-01" db="EMBL/GenBank/DDBJ databases">
        <title>Draft genome sequence of Gordonia sp. LSe1-13.</title>
        <authorList>
            <person name="Suphannarot A."/>
            <person name="Mingma R."/>
        </authorList>
    </citation>
    <scope>NUCLEOTIDE SEQUENCE [LARGE SCALE GENOMIC DNA]</scope>
    <source>
        <strain evidence="8 9">LSe1-13</strain>
    </source>
</reference>
<evidence type="ECO:0000313" key="9">
    <source>
        <dbReference type="Proteomes" id="UP001347146"/>
    </source>
</evidence>
<dbReference type="Pfam" id="PF01565">
    <property type="entry name" value="FAD_binding_4"/>
    <property type="match status" value="1"/>
</dbReference>
<evidence type="ECO:0000259" key="7">
    <source>
        <dbReference type="PROSITE" id="PS51387"/>
    </source>
</evidence>
<organism evidence="8 9">
    <name type="scientific">Gordonia sesuvii</name>
    <dbReference type="NCBI Taxonomy" id="3116777"/>
    <lineage>
        <taxon>Bacteria</taxon>
        <taxon>Bacillati</taxon>
        <taxon>Actinomycetota</taxon>
        <taxon>Actinomycetes</taxon>
        <taxon>Mycobacteriales</taxon>
        <taxon>Gordoniaceae</taxon>
        <taxon>Gordonia</taxon>
    </lineage>
</organism>
<dbReference type="PROSITE" id="PS51387">
    <property type="entry name" value="FAD_PCMH"/>
    <property type="match status" value="1"/>
</dbReference>
<evidence type="ECO:0000256" key="3">
    <source>
        <dbReference type="ARBA" id="ARBA00022630"/>
    </source>
</evidence>
<feature type="region of interest" description="Disordered" evidence="6">
    <location>
        <begin position="1"/>
        <end position="20"/>
    </location>
</feature>
<evidence type="ECO:0000256" key="4">
    <source>
        <dbReference type="ARBA" id="ARBA00022827"/>
    </source>
</evidence>
<keyword evidence="4" id="KW-0274">FAD</keyword>
<dbReference type="InterPro" id="IPR016167">
    <property type="entry name" value="FAD-bd_PCMH_sub1"/>
</dbReference>
<gene>
    <name evidence="8" type="ORF">VZC37_06895</name>
</gene>
<dbReference type="PANTHER" id="PTHR42973">
    <property type="entry name" value="BINDING OXIDOREDUCTASE, PUTATIVE (AFU_ORTHOLOGUE AFUA_1G17690)-RELATED"/>
    <property type="match status" value="1"/>
</dbReference>
<dbReference type="InterPro" id="IPR050416">
    <property type="entry name" value="FAD-linked_Oxidoreductase"/>
</dbReference>
<dbReference type="Proteomes" id="UP001347146">
    <property type="component" value="Unassembled WGS sequence"/>
</dbReference>
<dbReference type="InterPro" id="IPR006094">
    <property type="entry name" value="Oxid_FAD_bind_N"/>
</dbReference>
<dbReference type="Gene3D" id="3.40.462.20">
    <property type="match status" value="1"/>
</dbReference>
<dbReference type="PROSITE" id="PS00862">
    <property type="entry name" value="OX2_COVAL_FAD"/>
    <property type="match status" value="1"/>
</dbReference>
<comment type="cofactor">
    <cofactor evidence="1">
        <name>FAD</name>
        <dbReference type="ChEBI" id="CHEBI:57692"/>
    </cofactor>
</comment>
<dbReference type="PANTHER" id="PTHR42973:SF39">
    <property type="entry name" value="FAD-BINDING PCMH-TYPE DOMAIN-CONTAINING PROTEIN"/>
    <property type="match status" value="1"/>
</dbReference>
<evidence type="ECO:0000256" key="6">
    <source>
        <dbReference type="SAM" id="MobiDB-lite"/>
    </source>
</evidence>
<proteinExistence type="inferred from homology"/>
<evidence type="ECO:0000256" key="2">
    <source>
        <dbReference type="ARBA" id="ARBA00005466"/>
    </source>
</evidence>
<dbReference type="InterPro" id="IPR016166">
    <property type="entry name" value="FAD-bd_PCMH"/>
</dbReference>
<dbReference type="SUPFAM" id="SSF56176">
    <property type="entry name" value="FAD-binding/transporter-associated domain-like"/>
    <property type="match status" value="1"/>
</dbReference>
<evidence type="ECO:0000313" key="8">
    <source>
        <dbReference type="EMBL" id="MEE3850053.1"/>
    </source>
</evidence>
<comment type="similarity">
    <text evidence="2">Belongs to the oxygen-dependent FAD-linked oxidoreductase family.</text>
</comment>
<protein>
    <submittedName>
        <fullName evidence="8">FAD-binding protein</fullName>
    </submittedName>
</protein>
<dbReference type="InterPro" id="IPR016169">
    <property type="entry name" value="FAD-bd_PCMH_sub2"/>
</dbReference>
<dbReference type="Gene3D" id="3.30.465.10">
    <property type="match status" value="1"/>
</dbReference>
<feature type="domain" description="FAD-binding PCMH-type" evidence="7">
    <location>
        <begin position="57"/>
        <end position="226"/>
    </location>
</feature>
<keyword evidence="5" id="KW-0560">Oxidoreductase</keyword>